<dbReference type="GO" id="GO:0006270">
    <property type="term" value="P:DNA replication initiation"/>
    <property type="evidence" value="ECO:0007669"/>
    <property type="project" value="TreeGrafter"/>
</dbReference>
<feature type="transmembrane region" description="Helical" evidence="8">
    <location>
        <begin position="789"/>
        <end position="808"/>
    </location>
</feature>
<evidence type="ECO:0000256" key="7">
    <source>
        <dbReference type="SAM" id="MobiDB-lite"/>
    </source>
</evidence>
<dbReference type="InterPro" id="IPR011501">
    <property type="entry name" value="Noc3_N"/>
</dbReference>
<evidence type="ECO:0000313" key="11">
    <source>
        <dbReference type="EMBL" id="JAB59234.1"/>
    </source>
</evidence>
<dbReference type="EMBL" id="GANO01000637">
    <property type="protein sequence ID" value="JAB59234.1"/>
    <property type="molecule type" value="mRNA"/>
</dbReference>
<evidence type="ECO:0000256" key="8">
    <source>
        <dbReference type="SAM" id="Phobius"/>
    </source>
</evidence>
<evidence type="ECO:0000259" key="10">
    <source>
        <dbReference type="Pfam" id="PF07540"/>
    </source>
</evidence>
<dbReference type="InterPro" id="IPR016024">
    <property type="entry name" value="ARM-type_fold"/>
</dbReference>
<evidence type="ECO:0000256" key="1">
    <source>
        <dbReference type="ARBA" id="ARBA00004604"/>
    </source>
</evidence>
<evidence type="ECO:0000259" key="9">
    <source>
        <dbReference type="Pfam" id="PF03914"/>
    </source>
</evidence>
<reference evidence="11" key="1">
    <citation type="journal article" date="2014" name="Insect Biochem. Mol. Biol.">
        <title>An insight into the sialome of the frog biting fly, Corethrella appendiculata.</title>
        <authorList>
            <person name="Ribeiro J.M.C."/>
            <person name="Chagas A.C."/>
            <person name="Pham V.M."/>
            <person name="Lounibos L.P."/>
            <person name="Calvo E."/>
        </authorList>
    </citation>
    <scope>NUCLEOTIDE SEQUENCE</scope>
    <source>
        <tissue evidence="11">Salivary glands</tissue>
    </source>
</reference>
<evidence type="ECO:0000256" key="3">
    <source>
        <dbReference type="ARBA" id="ARBA00023054"/>
    </source>
</evidence>
<keyword evidence="8" id="KW-0472">Membrane</keyword>
<feature type="domain" description="CCAAT-binding factor" evidence="9">
    <location>
        <begin position="550"/>
        <end position="703"/>
    </location>
</feature>
<name>U5EWB9_9DIPT</name>
<dbReference type="GO" id="GO:0005730">
    <property type="term" value="C:nucleolus"/>
    <property type="evidence" value="ECO:0007669"/>
    <property type="project" value="UniProtKB-SubCell"/>
</dbReference>
<protein>
    <recommendedName>
        <fullName evidence="6">NOC3-like protein</fullName>
    </recommendedName>
    <alternativeName>
        <fullName evidence="5">Nucleolar complex-associated protein 3-like protein</fullName>
    </alternativeName>
</protein>
<evidence type="ECO:0000256" key="2">
    <source>
        <dbReference type="ARBA" id="ARBA00007797"/>
    </source>
</evidence>
<comment type="similarity">
    <text evidence="2">Belongs to the CBF/MAK21 family.</text>
</comment>
<organism evidence="11">
    <name type="scientific">Corethrella appendiculata</name>
    <dbReference type="NCBI Taxonomy" id="1370023"/>
    <lineage>
        <taxon>Eukaryota</taxon>
        <taxon>Metazoa</taxon>
        <taxon>Ecdysozoa</taxon>
        <taxon>Arthropoda</taxon>
        <taxon>Hexapoda</taxon>
        <taxon>Insecta</taxon>
        <taxon>Pterygota</taxon>
        <taxon>Neoptera</taxon>
        <taxon>Endopterygota</taxon>
        <taxon>Diptera</taxon>
        <taxon>Nematocera</taxon>
        <taxon>Culicoidea</taxon>
        <taxon>Chaoboridae</taxon>
        <taxon>Corethrella</taxon>
    </lineage>
</organism>
<dbReference type="PANTHER" id="PTHR14428">
    <property type="entry name" value="NUCLEOLAR COMPLEX PROTEIN 3"/>
    <property type="match status" value="1"/>
</dbReference>
<feature type="domain" description="Nucleolar complex-associated protein 3 N-terminal" evidence="10">
    <location>
        <begin position="209"/>
        <end position="304"/>
    </location>
</feature>
<proteinExistence type="evidence at transcript level"/>
<dbReference type="SUPFAM" id="SSF48371">
    <property type="entry name" value="ARM repeat"/>
    <property type="match status" value="1"/>
</dbReference>
<evidence type="ECO:0000256" key="5">
    <source>
        <dbReference type="ARBA" id="ARBA00032701"/>
    </source>
</evidence>
<feature type="region of interest" description="Disordered" evidence="7">
    <location>
        <begin position="1"/>
        <end position="31"/>
    </location>
</feature>
<dbReference type="GO" id="GO:0003682">
    <property type="term" value="F:chromatin binding"/>
    <property type="evidence" value="ECO:0007669"/>
    <property type="project" value="TreeGrafter"/>
</dbReference>
<keyword evidence="4" id="KW-0539">Nucleus</keyword>
<keyword evidence="3" id="KW-0175">Coiled coil</keyword>
<dbReference type="InterPro" id="IPR005612">
    <property type="entry name" value="CCAAT-binding_factor"/>
</dbReference>
<dbReference type="Pfam" id="PF07540">
    <property type="entry name" value="NOC3p"/>
    <property type="match status" value="1"/>
</dbReference>
<dbReference type="Pfam" id="PF03914">
    <property type="entry name" value="CBF"/>
    <property type="match status" value="1"/>
</dbReference>
<feature type="region of interest" description="Disordered" evidence="7">
    <location>
        <begin position="52"/>
        <end position="71"/>
    </location>
</feature>
<dbReference type="InterPro" id="IPR016903">
    <property type="entry name" value="Nucleolar_cplx-assoc_3"/>
</dbReference>
<feature type="compositionally biased region" description="Basic residues" evidence="7">
    <location>
        <begin position="1"/>
        <end position="30"/>
    </location>
</feature>
<accession>U5EWB9</accession>
<keyword evidence="8" id="KW-1133">Transmembrane helix</keyword>
<evidence type="ECO:0000256" key="6">
    <source>
        <dbReference type="ARBA" id="ARBA00032937"/>
    </source>
</evidence>
<evidence type="ECO:0000256" key="4">
    <source>
        <dbReference type="ARBA" id="ARBA00023242"/>
    </source>
</evidence>
<dbReference type="PANTHER" id="PTHR14428:SF5">
    <property type="entry name" value="NUCLEOLAR COMPLEX PROTEIN 3 HOMOLOG"/>
    <property type="match status" value="1"/>
</dbReference>
<comment type="subcellular location">
    <subcellularLocation>
        <location evidence="1">Nucleus</location>
        <location evidence="1">Nucleolus</location>
    </subcellularLocation>
</comment>
<sequence>MPIKKKVKISSAKRGHHEKHKQNFGKSKKLLQKEKQLKDNIFFSNKNKIITNNQSSFEKRRKKQPKPELKKHEQNVEEILDMIDSDSDDYDFHGMATKRRKQMNEEDENQNVDTLEYEYQQYSQIEQNDNGEVKILLPIKTKSGIVSQSATVLEKKESNNQDSKVIVDKNNVDVNYKLDVELTDVTENKKDSVTTAELLIEREENIQKQKFFIGVTCANILEKPEERIKNISTLLDMLSKTNKSGKVNLLPVRKICIISIVEVFKDIIPEYRIGIVDTETQNLKKATLARVNYENSLLTYYKKYLTILENFTLKLQKKRYQVNTTTIDQVQIAEIATQCMCDLLIAHPYFNYGMNIAQLLVNLLNHGNVNLRNTVHSCFVIIFKSDNRYDLSKHIVRHINNLVKKKQHNVYPELVSCLKYLQIKDINLNIEKEKELKKRKLEAHKSRLINMSRKERKRKKKLTELEKELFETKAEENKQIKNSKLTEITKLVFTIFFRILKTAPTSKLLSVTLEGLSKFAHTINIEFFSDLIEILNNILLNAELGYREQLHCIQTVFTILSGQGDALNIDPARFYTHLYKNLLQVNAGKNHEYIEPILATLDNVLLKRRKTISYHRYIAFIKRLLMMSLQLLHNSCLGCLGIVKTALQLNSSLDILLDTDSILGSGNYNPEIEEPEFCSANSTCIYEIASLQRHYHPIVRKFANNIANSVSASGNGMLSSEIGKLSPIELYNQYDSTKMIFNPAILPNKNTTVKNNTREHIFTEENFEQFCVQHIKLSLNEDTTNALKLNFYCFILLFYFITFIFIIMNKKIKIR</sequence>
<keyword evidence="8" id="KW-0812">Transmembrane</keyword>
<dbReference type="AlphaFoldDB" id="U5EWB9"/>